<comment type="function">
    <text evidence="13">Carrier of the growing fatty acid chain in fatty acid biosynthesis.</text>
</comment>
<proteinExistence type="inferred from homology"/>
<evidence type="ECO:0000256" key="6">
    <source>
        <dbReference type="ARBA" id="ARBA00022553"/>
    </source>
</evidence>
<organism evidence="15 16">
    <name type="scientific">Heterodera schachtii</name>
    <name type="common">Sugarbeet cyst nematode worm</name>
    <name type="synonym">Tylenchus schachtii</name>
    <dbReference type="NCBI Taxonomy" id="97005"/>
    <lineage>
        <taxon>Eukaryota</taxon>
        <taxon>Metazoa</taxon>
        <taxon>Ecdysozoa</taxon>
        <taxon>Nematoda</taxon>
        <taxon>Chromadorea</taxon>
        <taxon>Rhabditida</taxon>
        <taxon>Tylenchina</taxon>
        <taxon>Tylenchomorpha</taxon>
        <taxon>Tylenchoidea</taxon>
        <taxon>Heteroderidae</taxon>
        <taxon>Heteroderinae</taxon>
        <taxon>Heterodera</taxon>
    </lineage>
</organism>
<dbReference type="PANTHER" id="PTHR20863:SF28">
    <property type="entry name" value="ACYL CARRIER PROTEIN, MITOCHONDRIAL"/>
    <property type="match status" value="1"/>
</dbReference>
<keyword evidence="7" id="KW-0276">Fatty acid metabolism</keyword>
<feature type="domain" description="Carrier" evidence="14">
    <location>
        <begin position="75"/>
        <end position="150"/>
    </location>
</feature>
<evidence type="ECO:0000256" key="7">
    <source>
        <dbReference type="ARBA" id="ARBA00022832"/>
    </source>
</evidence>
<protein>
    <recommendedName>
        <fullName evidence="13">Acyl carrier protein</fullName>
    </recommendedName>
</protein>
<evidence type="ECO:0000256" key="2">
    <source>
        <dbReference type="ARBA" id="ARBA00010930"/>
    </source>
</evidence>
<dbReference type="AlphaFoldDB" id="A0ABD2HWS0"/>
<evidence type="ECO:0000313" key="15">
    <source>
        <dbReference type="EMBL" id="KAL3069461.1"/>
    </source>
</evidence>
<dbReference type="InterPro" id="IPR009081">
    <property type="entry name" value="PP-bd_ACP"/>
</dbReference>
<keyword evidence="5 13" id="KW-0444">Lipid biosynthesis</keyword>
<evidence type="ECO:0000313" key="16">
    <source>
        <dbReference type="Proteomes" id="UP001620645"/>
    </source>
</evidence>
<evidence type="ECO:0000259" key="14">
    <source>
        <dbReference type="PROSITE" id="PS50075"/>
    </source>
</evidence>
<comment type="similarity">
    <text evidence="2">Belongs to the acyl carrier protein (ACP) family.</text>
</comment>
<dbReference type="SUPFAM" id="SSF47336">
    <property type="entry name" value="ACP-like"/>
    <property type="match status" value="1"/>
</dbReference>
<evidence type="ECO:0000256" key="11">
    <source>
        <dbReference type="ARBA" id="ARBA00023128"/>
    </source>
</evidence>
<evidence type="ECO:0000256" key="13">
    <source>
        <dbReference type="RuleBase" id="RU000722"/>
    </source>
</evidence>
<dbReference type="EMBL" id="JBICCN010000429">
    <property type="protein sequence ID" value="KAL3069461.1"/>
    <property type="molecule type" value="Genomic_DNA"/>
</dbReference>
<evidence type="ECO:0000256" key="4">
    <source>
        <dbReference type="ARBA" id="ARBA00022450"/>
    </source>
</evidence>
<keyword evidence="6" id="KW-0597">Phosphoprotein</keyword>
<keyword evidence="9" id="KW-0249">Electron transport</keyword>
<evidence type="ECO:0000256" key="12">
    <source>
        <dbReference type="ARBA" id="ARBA00023160"/>
    </source>
</evidence>
<sequence>MNKEFVKAALYFKPTNVFLFKRLVSPIVQIGSRPITGGGFGHPMTRQKMQMYSPEMRAVIYQQKRTHMHAILTKKTVEDRVMLNLHLFDKVDNDKLTFDSDFFKDLGIDSLDFVEFIIAIEDEFEFEIPDGDSDRMRTPRDVYNYICDKCDVYD</sequence>
<keyword evidence="11" id="KW-0496">Mitochondrion</keyword>
<dbReference type="Gene3D" id="1.10.1200.10">
    <property type="entry name" value="ACP-like"/>
    <property type="match status" value="1"/>
</dbReference>
<keyword evidence="12 13" id="KW-0275">Fatty acid biosynthesis</keyword>
<name>A0ABD2HWS0_HETSC</name>
<keyword evidence="4 13" id="KW-0596">Phosphopantetheine</keyword>
<dbReference type="InterPro" id="IPR036736">
    <property type="entry name" value="ACP-like_sf"/>
</dbReference>
<keyword evidence="3" id="KW-0813">Transport</keyword>
<dbReference type="InterPro" id="IPR003231">
    <property type="entry name" value="ACP"/>
</dbReference>
<keyword evidence="10" id="KW-0443">Lipid metabolism</keyword>
<accession>A0ABD2HWS0</accession>
<evidence type="ECO:0000256" key="3">
    <source>
        <dbReference type="ARBA" id="ARBA00022448"/>
    </source>
</evidence>
<evidence type="ECO:0000256" key="9">
    <source>
        <dbReference type="ARBA" id="ARBA00022982"/>
    </source>
</evidence>
<comment type="caution">
    <text evidence="15">The sequence shown here is derived from an EMBL/GenBank/DDBJ whole genome shotgun (WGS) entry which is preliminary data.</text>
</comment>
<dbReference type="HAMAP" id="MF_01217">
    <property type="entry name" value="Acyl_carrier"/>
    <property type="match status" value="1"/>
</dbReference>
<evidence type="ECO:0000256" key="10">
    <source>
        <dbReference type="ARBA" id="ARBA00023098"/>
    </source>
</evidence>
<dbReference type="GO" id="GO:0006633">
    <property type="term" value="P:fatty acid biosynthetic process"/>
    <property type="evidence" value="ECO:0007669"/>
    <property type="project" value="UniProtKB-KW"/>
</dbReference>
<dbReference type="Proteomes" id="UP001620645">
    <property type="component" value="Unassembled WGS sequence"/>
</dbReference>
<dbReference type="Pfam" id="PF00550">
    <property type="entry name" value="PP-binding"/>
    <property type="match status" value="1"/>
</dbReference>
<keyword evidence="16" id="KW-1185">Reference proteome</keyword>
<reference evidence="15 16" key="1">
    <citation type="submission" date="2024-10" db="EMBL/GenBank/DDBJ databases">
        <authorList>
            <person name="Kim D."/>
        </authorList>
    </citation>
    <scope>NUCLEOTIDE SEQUENCE [LARGE SCALE GENOMIC DNA]</scope>
    <source>
        <strain evidence="15">Taebaek</strain>
    </source>
</reference>
<dbReference type="PROSITE" id="PS50075">
    <property type="entry name" value="CARRIER"/>
    <property type="match status" value="1"/>
</dbReference>
<evidence type="ECO:0000256" key="1">
    <source>
        <dbReference type="ARBA" id="ARBA00004173"/>
    </source>
</evidence>
<dbReference type="GO" id="GO:0005739">
    <property type="term" value="C:mitochondrion"/>
    <property type="evidence" value="ECO:0007669"/>
    <property type="project" value="UniProtKB-SubCell"/>
</dbReference>
<keyword evidence="8" id="KW-0809">Transit peptide</keyword>
<evidence type="ECO:0000256" key="8">
    <source>
        <dbReference type="ARBA" id="ARBA00022946"/>
    </source>
</evidence>
<gene>
    <name evidence="15" type="ORF">niasHS_018186</name>
</gene>
<dbReference type="PANTHER" id="PTHR20863">
    <property type="entry name" value="ACYL CARRIER PROTEIN"/>
    <property type="match status" value="1"/>
</dbReference>
<comment type="subcellular location">
    <subcellularLocation>
        <location evidence="1">Mitochondrion</location>
    </subcellularLocation>
</comment>
<evidence type="ECO:0000256" key="5">
    <source>
        <dbReference type="ARBA" id="ARBA00022516"/>
    </source>
</evidence>